<dbReference type="KEGG" id="dsi:Dsimw501_GD25370"/>
<reference evidence="2" key="3">
    <citation type="submission" date="2015-04" db="EMBL/GenBank/DDBJ databases">
        <authorList>
            <consortium name="FlyBase"/>
        </authorList>
    </citation>
    <scope>NUCLEOTIDE SEQUENCE</scope>
    <source>
        <strain evidence="2">W501</strain>
    </source>
</reference>
<dbReference type="OrthoDB" id="7860976at2759"/>
<accession>A0A0J9RG53</accession>
<reference evidence="2" key="2">
    <citation type="submission" date="2014-06" db="EMBL/GenBank/DDBJ databases">
        <authorList>
            <person name="Hu T."/>
            <person name="Eisen M.B."/>
            <person name="Thornton K.R."/>
            <person name="Andolfatto P."/>
        </authorList>
    </citation>
    <scope>NUCLEOTIDE SEQUENCE</scope>
    <source>
        <strain evidence="2">W501</strain>
    </source>
</reference>
<keyword evidence="1" id="KW-1133">Transmembrane helix</keyword>
<dbReference type="AlphaFoldDB" id="A0A0J9RG53"/>
<reference evidence="2" key="1">
    <citation type="journal article" date="2013" name="Genome Res.">
        <title>A second-generation assembly of the Drosophila simulans genome provides new insights into patterns of lineage-specific divergence.</title>
        <authorList>
            <person name="Hu T.T."/>
            <person name="Eisen M.B."/>
            <person name="Thornton K.R."/>
            <person name="Andolfatto P."/>
        </authorList>
    </citation>
    <scope>NUCLEOTIDE SEQUENCE [LARGE SCALE GENOMIC DNA]</scope>
    <source>
        <strain evidence="2">W501</strain>
    </source>
</reference>
<dbReference type="EMBL" id="CM002911">
    <property type="protein sequence ID" value="KMY94911.1"/>
    <property type="molecule type" value="Genomic_DNA"/>
</dbReference>
<sequence>MNHKINQHAGILQSNQNIFYNFLTREVLVFKVYKHNQTKSTMQANNGFIKSSSFIPVKIYQSVSSLYMTCISKLPRDSIQPECDQGLVIEQALVSSVDSTLRPLDYQKRQREARKILLKSQENLLIQMHRSQILTDSESNLTDDDEDAKCREPVRLKSTILLNEYRKLYEAPKQTELDYIVSNEEIVQNLWLILRLLIVACSVYALIHHDYFLSKIGKTYL</sequence>
<dbReference type="Proteomes" id="UP000035880">
    <property type="component" value="Chromosome 2R"/>
</dbReference>
<keyword evidence="1" id="KW-0472">Membrane</keyword>
<proteinExistence type="predicted"/>
<protein>
    <submittedName>
        <fullName evidence="2">Uncharacterized protein</fullName>
    </submittedName>
</protein>
<feature type="transmembrane region" description="Helical" evidence="1">
    <location>
        <begin position="190"/>
        <end position="207"/>
    </location>
</feature>
<evidence type="ECO:0000256" key="1">
    <source>
        <dbReference type="SAM" id="Phobius"/>
    </source>
</evidence>
<keyword evidence="1" id="KW-0812">Transmembrane</keyword>
<evidence type="ECO:0000313" key="2">
    <source>
        <dbReference type="EMBL" id="KMY94911.1"/>
    </source>
</evidence>
<dbReference type="Bgee" id="FBgn0196667">
    <property type="expression patterns" value="Expressed in male reproductive system and 2 other cell types or tissues"/>
</dbReference>
<name>A0A0J9RG53_DROSI</name>
<gene>
    <name evidence="2" type="primary">Dsim\GD25370</name>
    <name evidence="2" type="ORF">Dsimw501_GD25370</name>
</gene>
<organism evidence="2">
    <name type="scientific">Drosophila simulans</name>
    <name type="common">Fruit fly</name>
    <dbReference type="NCBI Taxonomy" id="7240"/>
    <lineage>
        <taxon>Eukaryota</taxon>
        <taxon>Metazoa</taxon>
        <taxon>Ecdysozoa</taxon>
        <taxon>Arthropoda</taxon>
        <taxon>Hexapoda</taxon>
        <taxon>Insecta</taxon>
        <taxon>Pterygota</taxon>
        <taxon>Neoptera</taxon>
        <taxon>Endopterygota</taxon>
        <taxon>Diptera</taxon>
        <taxon>Brachycera</taxon>
        <taxon>Muscomorpha</taxon>
        <taxon>Ephydroidea</taxon>
        <taxon>Drosophilidae</taxon>
        <taxon>Drosophila</taxon>
        <taxon>Sophophora</taxon>
    </lineage>
</organism>